<keyword evidence="1" id="KW-0614">Plasmid</keyword>
<evidence type="ECO:0000313" key="2">
    <source>
        <dbReference type="Proteomes" id="UP000220927"/>
    </source>
</evidence>
<sequence>MTHKFRKGDIVTLQAVVDNHYSDNEVNYPVLSGKVSIRVGDQRDTFLVTPDQLEIRVPHFSKGDRIRKTDSKHIEGTVVATVEDKVWVQFDHGAAMGTVDATAIEMISSSAS</sequence>
<dbReference type="RefSeq" id="WP_054186090.1">
    <property type="nucleotide sequence ID" value="NZ_CP035000.1"/>
</dbReference>
<gene>
    <name evidence="1" type="ORF">CO657_26270</name>
</gene>
<dbReference type="AlphaFoldDB" id="A0AAE6C2K6"/>
<reference evidence="1 2" key="1">
    <citation type="submission" date="2019-01" db="EMBL/GenBank/DDBJ databases">
        <title>Genomic insights into the origins and evolution of symbiotic genes in the Phaseolus vulgaris microsymbionts.</title>
        <authorList>
            <person name="Tong W."/>
        </authorList>
    </citation>
    <scope>NUCLEOTIDE SEQUENCE [LARGE SCALE GENOMIC DNA]</scope>
    <source>
        <strain evidence="1 2">FH23</strain>
        <plasmid evidence="2">prapfh23b</plasmid>
    </source>
</reference>
<dbReference type="EMBL" id="CP035000">
    <property type="protein sequence ID" value="QAS81417.1"/>
    <property type="molecule type" value="Genomic_DNA"/>
</dbReference>
<dbReference type="Proteomes" id="UP000220927">
    <property type="component" value="Plasmid pRapFH23b"/>
</dbReference>
<geneLocation type="plasmid" evidence="2">
    <name>prapfh23b</name>
</geneLocation>
<keyword evidence="2" id="KW-1185">Reference proteome</keyword>
<accession>A0AAE6C2K6</accession>
<proteinExistence type="predicted"/>
<dbReference type="KEGG" id="rad:CO657_26270"/>
<organism evidence="1 2">
    <name type="scientific">Rhizobium acidisoli</name>
    <dbReference type="NCBI Taxonomy" id="1538158"/>
    <lineage>
        <taxon>Bacteria</taxon>
        <taxon>Pseudomonadati</taxon>
        <taxon>Pseudomonadota</taxon>
        <taxon>Alphaproteobacteria</taxon>
        <taxon>Hyphomicrobiales</taxon>
        <taxon>Rhizobiaceae</taxon>
        <taxon>Rhizobium/Agrobacterium group</taxon>
        <taxon>Rhizobium</taxon>
    </lineage>
</organism>
<evidence type="ECO:0000313" key="1">
    <source>
        <dbReference type="EMBL" id="QAS81417.1"/>
    </source>
</evidence>
<name>A0AAE6C2K6_9HYPH</name>
<protein>
    <submittedName>
        <fullName evidence="1">Uncharacterized protein</fullName>
    </submittedName>
</protein>